<dbReference type="PANTHER" id="PTHR43845">
    <property type="entry name" value="BLR5969 PROTEIN"/>
    <property type="match status" value="1"/>
</dbReference>
<evidence type="ECO:0000313" key="3">
    <source>
        <dbReference type="Proteomes" id="UP000664122"/>
    </source>
</evidence>
<accession>A0A939FTY5</accession>
<dbReference type="Proteomes" id="UP000664122">
    <property type="component" value="Unassembled WGS sequence"/>
</dbReference>
<keyword evidence="3" id="KW-1185">Reference proteome</keyword>
<dbReference type="InterPro" id="IPR028154">
    <property type="entry name" value="AMP-dep_Lig_C"/>
</dbReference>
<dbReference type="Gene3D" id="3.30.300.30">
    <property type="match status" value="1"/>
</dbReference>
<dbReference type="PANTHER" id="PTHR43845:SF1">
    <property type="entry name" value="BLR5969 PROTEIN"/>
    <property type="match status" value="1"/>
</dbReference>
<dbReference type="SUPFAM" id="SSF56801">
    <property type="entry name" value="Acetyl-CoA synthetase-like"/>
    <property type="match status" value="1"/>
</dbReference>
<dbReference type="Gene3D" id="3.40.50.12780">
    <property type="entry name" value="N-terminal domain of ligase-like"/>
    <property type="match status" value="1"/>
</dbReference>
<dbReference type="Pfam" id="PF14535">
    <property type="entry name" value="AMP-binding_C_2"/>
    <property type="match status" value="1"/>
</dbReference>
<organism evidence="2 3">
    <name type="scientific">Jiella flava</name>
    <dbReference type="NCBI Taxonomy" id="2816857"/>
    <lineage>
        <taxon>Bacteria</taxon>
        <taxon>Pseudomonadati</taxon>
        <taxon>Pseudomonadota</taxon>
        <taxon>Alphaproteobacteria</taxon>
        <taxon>Hyphomicrobiales</taxon>
        <taxon>Aurantimonadaceae</taxon>
        <taxon>Jiella</taxon>
    </lineage>
</organism>
<dbReference type="AlphaFoldDB" id="A0A939FTY5"/>
<proteinExistence type="predicted"/>
<comment type="caution">
    <text evidence="2">The sequence shown here is derived from an EMBL/GenBank/DDBJ whole genome shotgun (WGS) entry which is preliminary data.</text>
</comment>
<dbReference type="RefSeq" id="WP_207256673.1">
    <property type="nucleotide sequence ID" value="NZ_JAFMPP010000003.1"/>
</dbReference>
<name>A0A939FTY5_9HYPH</name>
<dbReference type="EMBL" id="JAFMPP010000003">
    <property type="protein sequence ID" value="MBO0661898.1"/>
    <property type="molecule type" value="Genomic_DNA"/>
</dbReference>
<evidence type="ECO:0000313" key="2">
    <source>
        <dbReference type="EMBL" id="MBO0661898.1"/>
    </source>
</evidence>
<protein>
    <recommendedName>
        <fullName evidence="1">AMP-dependent ligase C-terminal domain-containing protein</fullName>
    </recommendedName>
</protein>
<sequence length="434" mass="47643">MTLTMGSEFFPPSKILPLQQRAWAKQRVHVQQNSAFYRQLWGDTPPPEDLRDLASLPLSDKSGLRQSQAQYPPFGNYLATPRSQVVRLHRTSGTTGQAMNLALSARDCMVTEAVGGRSQSAAGLTPDHTVVHCLNYQMWMGGLTDHMTLEQTGALVVPFGVGGTELLIRTIMEVGIDAISCTPSYPAVLERVLEEKFPGVAPRDLGLKLGLFGGEPGLDDPALRNRLRETWGMEARNANYGVSDVLSNFAAQCDDDTRLHYLASDVLYPELIDPDSTAAVPLAASQRGELVLTHLDRECQPLVRFRTGDIIEIDETEPCRCGRHGFRFRVVGRSDDMIVVRGLNMFPTMVAAVLAANPALSGDYRIYLDNPPPYDVLPLTCEAARGQTLDDGLARRVEADLKKNLGATARVILVAHGTFPVTEGKTKRVVKRYS</sequence>
<dbReference type="InterPro" id="IPR045851">
    <property type="entry name" value="AMP-bd_C_sf"/>
</dbReference>
<evidence type="ECO:0000259" key="1">
    <source>
        <dbReference type="Pfam" id="PF14535"/>
    </source>
</evidence>
<feature type="domain" description="AMP-dependent ligase C-terminal" evidence="1">
    <location>
        <begin position="342"/>
        <end position="430"/>
    </location>
</feature>
<gene>
    <name evidence="2" type="ORF">J1C48_04865</name>
</gene>
<dbReference type="InterPro" id="IPR042099">
    <property type="entry name" value="ANL_N_sf"/>
</dbReference>
<reference evidence="2" key="1">
    <citation type="submission" date="2021-03" db="EMBL/GenBank/DDBJ databases">
        <title>Whole genome sequence of Jiella sp. CQZ9-1.</title>
        <authorList>
            <person name="Tuo L."/>
        </authorList>
    </citation>
    <scope>NUCLEOTIDE SEQUENCE</scope>
    <source>
        <strain evidence="2">CQZ9-1</strain>
    </source>
</reference>